<dbReference type="PROSITE" id="PS50206">
    <property type="entry name" value="RHODANESE_3"/>
    <property type="match status" value="1"/>
</dbReference>
<feature type="domain" description="Rhodanese" evidence="1">
    <location>
        <begin position="53"/>
        <end position="137"/>
    </location>
</feature>
<gene>
    <name evidence="2" type="ORF">GCM10023330_16120</name>
</gene>
<dbReference type="Pfam" id="PF00581">
    <property type="entry name" value="Rhodanese"/>
    <property type="match status" value="1"/>
</dbReference>
<sequence>MGKNKIFITYFLNIKHMKNLLLLLLLIIFTSCNSQVDKKINVIDLPTLKQEVIGKDVQFVDVRTENEYQAGHIDDAVNIDISNETNFKNKIQELDKNKPIYIYCHSGGRSNKASKIMEELGFTTIYDFSGGWSTWSRQ</sequence>
<comment type="caution">
    <text evidence="2">The sequence shown here is derived from an EMBL/GenBank/DDBJ whole genome shotgun (WGS) entry which is preliminary data.</text>
</comment>
<organism evidence="2 3">
    <name type="scientific">Litoribaculum gwangyangense</name>
    <dbReference type="NCBI Taxonomy" id="1130722"/>
    <lineage>
        <taxon>Bacteria</taxon>
        <taxon>Pseudomonadati</taxon>
        <taxon>Bacteroidota</taxon>
        <taxon>Flavobacteriia</taxon>
        <taxon>Flavobacteriales</taxon>
        <taxon>Flavobacteriaceae</taxon>
        <taxon>Litoribaculum</taxon>
    </lineage>
</organism>
<dbReference type="InterPro" id="IPR050229">
    <property type="entry name" value="GlpE_sulfurtransferase"/>
</dbReference>
<proteinExistence type="predicted"/>
<dbReference type="InterPro" id="IPR036873">
    <property type="entry name" value="Rhodanese-like_dom_sf"/>
</dbReference>
<evidence type="ECO:0000259" key="1">
    <source>
        <dbReference type="PROSITE" id="PS50206"/>
    </source>
</evidence>
<dbReference type="PROSITE" id="PS51257">
    <property type="entry name" value="PROKAR_LIPOPROTEIN"/>
    <property type="match status" value="1"/>
</dbReference>
<dbReference type="SUPFAM" id="SSF52821">
    <property type="entry name" value="Rhodanese/Cell cycle control phosphatase"/>
    <property type="match status" value="1"/>
</dbReference>
<evidence type="ECO:0000313" key="3">
    <source>
        <dbReference type="Proteomes" id="UP001501433"/>
    </source>
</evidence>
<protein>
    <recommendedName>
        <fullName evidence="1">Rhodanese domain-containing protein</fullName>
    </recommendedName>
</protein>
<dbReference type="InterPro" id="IPR001763">
    <property type="entry name" value="Rhodanese-like_dom"/>
</dbReference>
<dbReference type="Proteomes" id="UP001501433">
    <property type="component" value="Unassembled WGS sequence"/>
</dbReference>
<dbReference type="PANTHER" id="PTHR43031">
    <property type="entry name" value="FAD-DEPENDENT OXIDOREDUCTASE"/>
    <property type="match status" value="1"/>
</dbReference>
<accession>A0ABP9CGF6</accession>
<dbReference type="Gene3D" id="3.40.250.10">
    <property type="entry name" value="Rhodanese-like domain"/>
    <property type="match status" value="1"/>
</dbReference>
<keyword evidence="3" id="KW-1185">Reference proteome</keyword>
<evidence type="ECO:0000313" key="2">
    <source>
        <dbReference type="EMBL" id="GAA4809942.1"/>
    </source>
</evidence>
<dbReference type="CDD" id="cd00158">
    <property type="entry name" value="RHOD"/>
    <property type="match status" value="1"/>
</dbReference>
<dbReference type="EMBL" id="BAABJW010000002">
    <property type="protein sequence ID" value="GAA4809942.1"/>
    <property type="molecule type" value="Genomic_DNA"/>
</dbReference>
<reference evidence="3" key="1">
    <citation type="journal article" date="2019" name="Int. J. Syst. Evol. Microbiol.">
        <title>The Global Catalogue of Microorganisms (GCM) 10K type strain sequencing project: providing services to taxonomists for standard genome sequencing and annotation.</title>
        <authorList>
            <consortium name="The Broad Institute Genomics Platform"/>
            <consortium name="The Broad Institute Genome Sequencing Center for Infectious Disease"/>
            <person name="Wu L."/>
            <person name="Ma J."/>
        </authorList>
    </citation>
    <scope>NUCLEOTIDE SEQUENCE [LARGE SCALE GENOMIC DNA]</scope>
    <source>
        <strain evidence="3">JCM 18325</strain>
    </source>
</reference>
<dbReference type="SMART" id="SM00450">
    <property type="entry name" value="RHOD"/>
    <property type="match status" value="1"/>
</dbReference>
<name>A0ABP9CGF6_9FLAO</name>
<dbReference type="PANTHER" id="PTHR43031:SF18">
    <property type="entry name" value="RHODANESE-RELATED SULFURTRANSFERASES"/>
    <property type="match status" value="1"/>
</dbReference>